<dbReference type="PANTHER" id="PTHR45138:SF9">
    <property type="entry name" value="DIGUANYLATE CYCLASE DGCM-RELATED"/>
    <property type="match status" value="1"/>
</dbReference>
<dbReference type="CDD" id="cd12914">
    <property type="entry name" value="PDC1_DGC_like"/>
    <property type="match status" value="1"/>
</dbReference>
<dbReference type="InterPro" id="IPR033479">
    <property type="entry name" value="dCache_1"/>
</dbReference>
<reference evidence="13" key="1">
    <citation type="journal article" date="2009" name="Environ. Microbiol.">
        <title>Contribution of mobile genetic elements to Desulfovibrio vulgaris genome plasticity.</title>
        <authorList>
            <person name="Walker C.B."/>
            <person name="Stolyar S."/>
            <person name="Chivian D."/>
            <person name="Pinel N."/>
            <person name="Gabster J.A."/>
            <person name="Dehal P.S."/>
            <person name="He Z."/>
            <person name="Yang Z.K."/>
            <person name="Yen H.C."/>
            <person name="Zhou J."/>
            <person name="Wall J.D."/>
            <person name="Hazen T.C."/>
            <person name="Arkin A.P."/>
            <person name="Stahl D.A."/>
        </authorList>
    </citation>
    <scope>NUCLEOTIDE SEQUENCE [LARGE SCALE GENOMIC DNA]</scope>
    <source>
        <strain evidence="13">DP4</strain>
    </source>
</reference>
<name>A0A0H3A6P8_NITV4</name>
<keyword evidence="4 9" id="KW-0812">Transmembrane</keyword>
<dbReference type="SMART" id="SM00267">
    <property type="entry name" value="GGDEF"/>
    <property type="match status" value="1"/>
</dbReference>
<dbReference type="GO" id="GO:0005886">
    <property type="term" value="C:plasma membrane"/>
    <property type="evidence" value="ECO:0007669"/>
    <property type="project" value="UniProtKB-SubCell"/>
</dbReference>
<dbReference type="KEGG" id="dvl:Dvul_0676"/>
<evidence type="ECO:0000259" key="10">
    <source>
        <dbReference type="PROSITE" id="PS50885"/>
    </source>
</evidence>
<proteinExistence type="predicted"/>
<dbReference type="AlphaFoldDB" id="A0A0H3A6P8"/>
<evidence type="ECO:0000256" key="5">
    <source>
        <dbReference type="ARBA" id="ARBA00022989"/>
    </source>
</evidence>
<protein>
    <recommendedName>
        <fullName evidence="2">diguanylate cyclase</fullName>
        <ecNumber evidence="2">2.7.7.65</ecNumber>
    </recommendedName>
</protein>
<evidence type="ECO:0000256" key="4">
    <source>
        <dbReference type="ARBA" id="ARBA00022692"/>
    </source>
</evidence>
<dbReference type="NCBIfam" id="TIGR00254">
    <property type="entry name" value="GGDEF"/>
    <property type="match status" value="1"/>
</dbReference>
<evidence type="ECO:0000256" key="9">
    <source>
        <dbReference type="SAM" id="Phobius"/>
    </source>
</evidence>
<feature type="transmembrane region" description="Helical" evidence="9">
    <location>
        <begin position="12"/>
        <end position="34"/>
    </location>
</feature>
<dbReference type="Gene3D" id="3.30.450.20">
    <property type="entry name" value="PAS domain"/>
    <property type="match status" value="1"/>
</dbReference>
<gene>
    <name evidence="12" type="ordered locus">Dvul_0676</name>
</gene>
<dbReference type="Gene3D" id="3.30.70.270">
    <property type="match status" value="1"/>
</dbReference>
<feature type="compositionally biased region" description="Low complexity" evidence="8">
    <location>
        <begin position="532"/>
        <end position="542"/>
    </location>
</feature>
<evidence type="ECO:0000256" key="2">
    <source>
        <dbReference type="ARBA" id="ARBA00012528"/>
    </source>
</evidence>
<dbReference type="GO" id="GO:1902201">
    <property type="term" value="P:negative regulation of bacterial-type flagellum-dependent cell motility"/>
    <property type="evidence" value="ECO:0007669"/>
    <property type="project" value="TreeGrafter"/>
</dbReference>
<sequence precursor="true">MKRFDTLQGRLVLFVLLLFGAPLLVAPLVFLLFLRQPFVADVSADLNAELAHHARVLDGLLDGYAGRVQVLAATIMLHDDSLLSLEDHFRVVQSATPDFDDIFAVGPDGTVVAGIKAKPGLALGDRSYIRSALDGRRVVSEVVKSRVSGKPIVVIAAPYRDRAGAIAGAVGGVVDLTRVNMVLQSLRLRDGGTAFLVGRDGITLTKGRTLGTDEVASLRALAGDDGRRFMVMQTAEGIDVLRVARFAKGGEWLLVRELPQDVALAGQRRAALVVLLVNSAIVLVLVPFVVRFGRTIVRPTRLVATLSGRIAAGDFQPECEFVDLAAAPVEIRQLYKNFCTMSARLGEHMRALERMAVTDQLTGLHNRRYVAVEGAKVVDVCWRGGRPCSCLMADIDRFKTINDTYGHEAGDAVLQAFAEVFRGGLRWSDIGARHGGEEFVVIAPNADTRDAVVIAERLRVDAAALVVEFGGHVIRFTVSVGVASLDEHGGDGNLLEELLRRADTALYRAKAEGRDRVCVWREGDGDGPCLPGKAPDGASSADGDGGRGEA</sequence>
<organism evidence="12 13">
    <name type="scientific">Nitratidesulfovibrio vulgaris (strain DP4)</name>
    <name type="common">Desulfovibrio vulgaris</name>
    <dbReference type="NCBI Taxonomy" id="391774"/>
    <lineage>
        <taxon>Bacteria</taxon>
        <taxon>Pseudomonadati</taxon>
        <taxon>Thermodesulfobacteriota</taxon>
        <taxon>Desulfovibrionia</taxon>
        <taxon>Desulfovibrionales</taxon>
        <taxon>Desulfovibrionaceae</taxon>
        <taxon>Nitratidesulfovibrio</taxon>
    </lineage>
</organism>
<dbReference type="Proteomes" id="UP000009173">
    <property type="component" value="Chromosome"/>
</dbReference>
<accession>A0A0H3A6P8</accession>
<evidence type="ECO:0000256" key="1">
    <source>
        <dbReference type="ARBA" id="ARBA00004651"/>
    </source>
</evidence>
<dbReference type="InterPro" id="IPR043128">
    <property type="entry name" value="Rev_trsase/Diguanyl_cyclase"/>
</dbReference>
<dbReference type="GO" id="GO:0052621">
    <property type="term" value="F:diguanylate cyclase activity"/>
    <property type="evidence" value="ECO:0007669"/>
    <property type="project" value="UniProtKB-EC"/>
</dbReference>
<dbReference type="EC" id="2.7.7.65" evidence="2"/>
<evidence type="ECO:0000256" key="8">
    <source>
        <dbReference type="SAM" id="MobiDB-lite"/>
    </source>
</evidence>
<dbReference type="PROSITE" id="PS50885">
    <property type="entry name" value="HAMP"/>
    <property type="match status" value="1"/>
</dbReference>
<dbReference type="FunFam" id="3.30.70.270:FF:000001">
    <property type="entry name" value="Diguanylate cyclase domain protein"/>
    <property type="match status" value="1"/>
</dbReference>
<keyword evidence="5 9" id="KW-1133">Transmembrane helix</keyword>
<evidence type="ECO:0000256" key="6">
    <source>
        <dbReference type="ARBA" id="ARBA00023136"/>
    </source>
</evidence>
<feature type="transmembrane region" description="Helical" evidence="9">
    <location>
        <begin position="270"/>
        <end position="290"/>
    </location>
</feature>
<dbReference type="HOGENOM" id="CLU_000445_134_4_7"/>
<comment type="catalytic activity">
    <reaction evidence="7">
        <text>2 GTP = 3',3'-c-di-GMP + 2 diphosphate</text>
        <dbReference type="Rhea" id="RHEA:24898"/>
        <dbReference type="ChEBI" id="CHEBI:33019"/>
        <dbReference type="ChEBI" id="CHEBI:37565"/>
        <dbReference type="ChEBI" id="CHEBI:58805"/>
        <dbReference type="EC" id="2.7.7.65"/>
    </reaction>
</comment>
<dbReference type="Pfam" id="PF00990">
    <property type="entry name" value="GGDEF"/>
    <property type="match status" value="1"/>
</dbReference>
<dbReference type="InterPro" id="IPR029787">
    <property type="entry name" value="Nucleotide_cyclase"/>
</dbReference>
<dbReference type="PANTHER" id="PTHR45138">
    <property type="entry name" value="REGULATORY COMPONENTS OF SENSORY TRANSDUCTION SYSTEM"/>
    <property type="match status" value="1"/>
</dbReference>
<feature type="domain" description="GGDEF" evidence="11">
    <location>
        <begin position="386"/>
        <end position="522"/>
    </location>
</feature>
<feature type="domain" description="HAMP" evidence="10">
    <location>
        <begin position="294"/>
        <end position="350"/>
    </location>
</feature>
<dbReference type="SUPFAM" id="SSF55073">
    <property type="entry name" value="Nucleotide cyclase"/>
    <property type="match status" value="1"/>
</dbReference>
<dbReference type="Pfam" id="PF02743">
    <property type="entry name" value="dCache_1"/>
    <property type="match status" value="1"/>
</dbReference>
<comment type="subcellular location">
    <subcellularLocation>
        <location evidence="1">Cell membrane</location>
        <topology evidence="1">Multi-pass membrane protein</topology>
    </subcellularLocation>
</comment>
<dbReference type="InterPro" id="IPR050469">
    <property type="entry name" value="Diguanylate_Cyclase"/>
</dbReference>
<evidence type="ECO:0000313" key="13">
    <source>
        <dbReference type="Proteomes" id="UP000009173"/>
    </source>
</evidence>
<dbReference type="Gene3D" id="6.10.340.10">
    <property type="match status" value="1"/>
</dbReference>
<dbReference type="InterPro" id="IPR003660">
    <property type="entry name" value="HAMP_dom"/>
</dbReference>
<feature type="region of interest" description="Disordered" evidence="8">
    <location>
        <begin position="525"/>
        <end position="550"/>
    </location>
</feature>
<dbReference type="GO" id="GO:0043709">
    <property type="term" value="P:cell adhesion involved in single-species biofilm formation"/>
    <property type="evidence" value="ECO:0007669"/>
    <property type="project" value="TreeGrafter"/>
</dbReference>
<dbReference type="EMBL" id="CP000527">
    <property type="protein sequence ID" value="ABM27699.1"/>
    <property type="molecule type" value="Genomic_DNA"/>
</dbReference>
<dbReference type="CDD" id="cd01949">
    <property type="entry name" value="GGDEF"/>
    <property type="match status" value="1"/>
</dbReference>
<keyword evidence="6 9" id="KW-0472">Membrane</keyword>
<dbReference type="InterPro" id="IPR000160">
    <property type="entry name" value="GGDEF_dom"/>
</dbReference>
<dbReference type="PROSITE" id="PS50887">
    <property type="entry name" value="GGDEF"/>
    <property type="match status" value="1"/>
</dbReference>
<keyword evidence="3" id="KW-1003">Cell membrane</keyword>
<evidence type="ECO:0000259" key="11">
    <source>
        <dbReference type="PROSITE" id="PS50887"/>
    </source>
</evidence>
<evidence type="ECO:0000313" key="12">
    <source>
        <dbReference type="EMBL" id="ABM27699.1"/>
    </source>
</evidence>
<dbReference type="RefSeq" id="WP_011791763.1">
    <property type="nucleotide sequence ID" value="NC_008751.1"/>
</dbReference>
<evidence type="ECO:0000256" key="3">
    <source>
        <dbReference type="ARBA" id="ARBA00022475"/>
    </source>
</evidence>
<evidence type="ECO:0000256" key="7">
    <source>
        <dbReference type="ARBA" id="ARBA00034247"/>
    </source>
</evidence>
<dbReference type="GO" id="GO:0007165">
    <property type="term" value="P:signal transduction"/>
    <property type="evidence" value="ECO:0007669"/>
    <property type="project" value="InterPro"/>
</dbReference>